<evidence type="ECO:0000256" key="3">
    <source>
        <dbReference type="ARBA" id="ARBA00022898"/>
    </source>
</evidence>
<protein>
    <recommendedName>
        <fullName evidence="2">cysteine-S-conjugate beta-lyase</fullName>
        <ecNumber evidence="2">4.4.1.13</ecNumber>
    </recommendedName>
</protein>
<sequence length="375" mass="40390">MAVFDLTESELRDRRSMKWRRYPADVLPMWVAEMDCRPAPEVVRALEGLLADGDTGYPGTRMYPEAFASYATDTWGWDIDADEQIVGLPDVMHGIVEILDHFTEPGSPVVVNPPVYPSFYEYLEWAGRPTVEALLTPEGRLDLEAVERAYTGASRPAAHLICNPHNPHGMVPTADELAALADLANRHGVLVISDEIHAPLISAPARHAPWLTVPGGETGIVVTSASKAWNLAGLKAALAIGGADVAANLRRLPAQVTGGASHVGIVAHTAALTDAREWIDQVMVEIEQNRVLLASLLRDHLPEVSLAAGPATYLGWLDCRSLGLDNPYATFLERGRVAFNPGPAFGTGGEGFVRMNLGTSPEIITDGVRRMAASV</sequence>
<dbReference type="GO" id="GO:0047804">
    <property type="term" value="F:cysteine-S-conjugate beta-lyase activity"/>
    <property type="evidence" value="ECO:0007669"/>
    <property type="project" value="UniProtKB-EC"/>
</dbReference>
<dbReference type="CDD" id="cd00609">
    <property type="entry name" value="AAT_like"/>
    <property type="match status" value="1"/>
</dbReference>
<dbReference type="RefSeq" id="WP_142092265.1">
    <property type="nucleotide sequence ID" value="NZ_BAAAMD010000003.1"/>
</dbReference>
<dbReference type="Proteomes" id="UP000316196">
    <property type="component" value="Unassembled WGS sequence"/>
</dbReference>
<dbReference type="EC" id="4.4.1.13" evidence="2"/>
<dbReference type="EMBL" id="VFOR01000001">
    <property type="protein sequence ID" value="TQL62411.1"/>
    <property type="molecule type" value="Genomic_DNA"/>
</dbReference>
<dbReference type="InterPro" id="IPR015422">
    <property type="entry name" value="PyrdxlP-dep_Trfase_small"/>
</dbReference>
<dbReference type="GO" id="GO:0030170">
    <property type="term" value="F:pyridoxal phosphate binding"/>
    <property type="evidence" value="ECO:0007669"/>
    <property type="project" value="InterPro"/>
</dbReference>
<evidence type="ECO:0000256" key="4">
    <source>
        <dbReference type="ARBA" id="ARBA00023239"/>
    </source>
</evidence>
<dbReference type="InterPro" id="IPR004839">
    <property type="entry name" value="Aminotransferase_I/II_large"/>
</dbReference>
<dbReference type="PANTHER" id="PTHR43525">
    <property type="entry name" value="PROTEIN MALY"/>
    <property type="match status" value="1"/>
</dbReference>
<dbReference type="AlphaFoldDB" id="A0A542ZPW7"/>
<evidence type="ECO:0000256" key="2">
    <source>
        <dbReference type="ARBA" id="ARBA00012224"/>
    </source>
</evidence>
<comment type="cofactor">
    <cofactor evidence="1">
        <name>pyridoxal 5'-phosphate</name>
        <dbReference type="ChEBI" id="CHEBI:597326"/>
    </cofactor>
</comment>
<evidence type="ECO:0000256" key="1">
    <source>
        <dbReference type="ARBA" id="ARBA00001933"/>
    </source>
</evidence>
<evidence type="ECO:0000313" key="8">
    <source>
        <dbReference type="Proteomes" id="UP000316196"/>
    </source>
</evidence>
<dbReference type="InterPro" id="IPR015424">
    <property type="entry name" value="PyrdxlP-dep_Trfase"/>
</dbReference>
<dbReference type="PANTHER" id="PTHR43525:SF2">
    <property type="entry name" value="CYSTATHIONINE BETA-LYASE-RELATED"/>
    <property type="match status" value="1"/>
</dbReference>
<dbReference type="Gene3D" id="3.90.1150.10">
    <property type="entry name" value="Aspartate Aminotransferase, domain 1"/>
    <property type="match status" value="1"/>
</dbReference>
<reference evidence="7 8" key="1">
    <citation type="submission" date="2019-06" db="EMBL/GenBank/DDBJ databases">
        <title>Sequencing the genomes of 1000 actinobacteria strains.</title>
        <authorList>
            <person name="Klenk H.-P."/>
        </authorList>
    </citation>
    <scope>NUCLEOTIDE SEQUENCE [LARGE SCALE GENOMIC DNA]</scope>
    <source>
        <strain evidence="7 8">DSM 8251</strain>
    </source>
</reference>
<keyword evidence="3" id="KW-0663">Pyridoxal phosphate</keyword>
<evidence type="ECO:0000259" key="6">
    <source>
        <dbReference type="Pfam" id="PF00155"/>
    </source>
</evidence>
<dbReference type="InterPro" id="IPR015421">
    <property type="entry name" value="PyrdxlP-dep_Trfase_major"/>
</dbReference>
<dbReference type="SUPFAM" id="SSF53383">
    <property type="entry name" value="PLP-dependent transferases"/>
    <property type="match status" value="1"/>
</dbReference>
<dbReference type="Gene3D" id="3.40.640.10">
    <property type="entry name" value="Type I PLP-dependent aspartate aminotransferase-like (Major domain)"/>
    <property type="match status" value="1"/>
</dbReference>
<gene>
    <name evidence="7" type="ORF">FB460_0186</name>
</gene>
<dbReference type="OrthoDB" id="3224382at2"/>
<evidence type="ECO:0000256" key="5">
    <source>
        <dbReference type="ARBA" id="ARBA00037974"/>
    </source>
</evidence>
<dbReference type="Pfam" id="PF00155">
    <property type="entry name" value="Aminotran_1_2"/>
    <property type="match status" value="1"/>
</dbReference>
<feature type="domain" description="Aminotransferase class I/classII large" evidence="6">
    <location>
        <begin position="38"/>
        <end position="368"/>
    </location>
</feature>
<dbReference type="InterPro" id="IPR051798">
    <property type="entry name" value="Class-II_PLP-Dep_Aminotrans"/>
</dbReference>
<organism evidence="7 8">
    <name type="scientific">Propioniferax innocua</name>
    <dbReference type="NCBI Taxonomy" id="1753"/>
    <lineage>
        <taxon>Bacteria</taxon>
        <taxon>Bacillati</taxon>
        <taxon>Actinomycetota</taxon>
        <taxon>Actinomycetes</taxon>
        <taxon>Propionibacteriales</taxon>
        <taxon>Propionibacteriaceae</taxon>
        <taxon>Propioniferax</taxon>
    </lineage>
</organism>
<proteinExistence type="inferred from homology"/>
<accession>A0A542ZPW7</accession>
<evidence type="ECO:0000313" key="7">
    <source>
        <dbReference type="EMBL" id="TQL62411.1"/>
    </source>
</evidence>
<comment type="similarity">
    <text evidence="5">Belongs to the class-II pyridoxal-phosphate-dependent aminotransferase family. MalY/PatB cystathionine beta-lyase subfamily.</text>
</comment>
<name>A0A542ZPW7_9ACTN</name>
<comment type="caution">
    <text evidence="7">The sequence shown here is derived from an EMBL/GenBank/DDBJ whole genome shotgun (WGS) entry which is preliminary data.</text>
</comment>
<keyword evidence="4 7" id="KW-0456">Lyase</keyword>
<keyword evidence="8" id="KW-1185">Reference proteome</keyword>